<gene>
    <name evidence="1" type="ORF">CCYN74_110102</name>
</gene>
<evidence type="ECO:0000313" key="1">
    <source>
        <dbReference type="EMBL" id="CEN35012.1"/>
    </source>
</evidence>
<evidence type="ECO:0000313" key="2">
    <source>
        <dbReference type="Proteomes" id="UP000038083"/>
    </source>
</evidence>
<organism evidence="1 2">
    <name type="scientific">Capnocytophaga cynodegmi</name>
    <dbReference type="NCBI Taxonomy" id="28189"/>
    <lineage>
        <taxon>Bacteria</taxon>
        <taxon>Pseudomonadati</taxon>
        <taxon>Bacteroidota</taxon>
        <taxon>Flavobacteriia</taxon>
        <taxon>Flavobacteriales</taxon>
        <taxon>Flavobacteriaceae</taxon>
        <taxon>Capnocytophaga</taxon>
    </lineage>
</organism>
<protein>
    <submittedName>
        <fullName evidence="1">Uncharacterized protein</fullName>
    </submittedName>
</protein>
<accession>A0A0B7HAL6</accession>
<sequence>MDNFKKVENIDEKLEKIGNLYAISAYLRSAIKEKDNLVNEISQKILQIRQKVEEKVEEIDFEALDK</sequence>
<dbReference type="EMBL" id="CDOG01000003">
    <property type="protein sequence ID" value="CEN35012.1"/>
    <property type="molecule type" value="Genomic_DNA"/>
</dbReference>
<dbReference type="RefSeq" id="WP_052457360.1">
    <property type="nucleotide sequence ID" value="NZ_CDOG01000003.1"/>
</dbReference>
<dbReference type="Proteomes" id="UP000038083">
    <property type="component" value="Unassembled WGS sequence"/>
</dbReference>
<reference evidence="1 2" key="1">
    <citation type="submission" date="2015-01" db="EMBL/GenBank/DDBJ databases">
        <authorList>
            <person name="Xiang T."/>
            <person name="Song Y."/>
            <person name="Huang L."/>
            <person name="Wang B."/>
            <person name="Wu P."/>
        </authorList>
    </citation>
    <scope>NUCLEOTIDE SEQUENCE [LARGE SCALE GENOMIC DNA]</scope>
    <source>
        <strain evidence="1 2">Ccy74</strain>
    </source>
</reference>
<name>A0A0B7HAL6_9FLAO</name>
<dbReference type="AlphaFoldDB" id="A0A0B7HAL6"/>
<dbReference type="OrthoDB" id="6646668at2"/>
<proteinExistence type="predicted"/>